<evidence type="ECO:0000259" key="4">
    <source>
        <dbReference type="PROSITE" id="PS50987"/>
    </source>
</evidence>
<keyword evidence="3" id="KW-0804">Transcription</keyword>
<evidence type="ECO:0000256" key="1">
    <source>
        <dbReference type="ARBA" id="ARBA00023015"/>
    </source>
</evidence>
<dbReference type="GO" id="GO:0003677">
    <property type="term" value="F:DNA binding"/>
    <property type="evidence" value="ECO:0007669"/>
    <property type="project" value="UniProtKB-KW"/>
</dbReference>
<dbReference type="Gene3D" id="1.10.10.10">
    <property type="entry name" value="Winged helix-like DNA-binding domain superfamily/Winged helix DNA-binding domain"/>
    <property type="match status" value="1"/>
</dbReference>
<reference evidence="5 6" key="1">
    <citation type="submission" date="2017-06" db="EMBL/GenBank/DDBJ databases">
        <title>Genome sequencing of cyanobaciteial culture collection at National Institute for Environmental Studies (NIES).</title>
        <authorList>
            <person name="Hirose Y."/>
            <person name="Shimura Y."/>
            <person name="Fujisawa T."/>
            <person name="Nakamura Y."/>
            <person name="Kawachi M."/>
        </authorList>
    </citation>
    <scope>NUCLEOTIDE SEQUENCE [LARGE SCALE GENOMIC DNA]</scope>
    <source>
        <strain evidence="5 6">NIES-2135</strain>
        <plasmid evidence="6">Plasmid Plasmid1 dna</plasmid>
    </source>
</reference>
<dbReference type="SMART" id="SM00418">
    <property type="entry name" value="HTH_ARSR"/>
    <property type="match status" value="1"/>
</dbReference>
<sequence length="109" mass="12280">MEMKDAIDALSALAQETRLSLYRLLVRTGPKGLPAGEIALQLDVNPSTVSRHLAQMERAGLIRSWRVQRQVFYAIDWKGTEALLAFLTENCCKADPDVWCDKQSSNCRK</sequence>
<dbReference type="InterPro" id="IPR001845">
    <property type="entry name" value="HTH_ArsR_DNA-bd_dom"/>
</dbReference>
<dbReference type="PANTHER" id="PTHR43132:SF2">
    <property type="entry name" value="ARSENICAL RESISTANCE OPERON REPRESSOR ARSR-RELATED"/>
    <property type="match status" value="1"/>
</dbReference>
<keyword evidence="1" id="KW-0805">Transcription regulation</keyword>
<evidence type="ECO:0000256" key="2">
    <source>
        <dbReference type="ARBA" id="ARBA00023125"/>
    </source>
</evidence>
<dbReference type="SUPFAM" id="SSF46785">
    <property type="entry name" value="Winged helix' DNA-binding domain"/>
    <property type="match status" value="1"/>
</dbReference>
<dbReference type="CDD" id="cd00090">
    <property type="entry name" value="HTH_ARSR"/>
    <property type="match status" value="1"/>
</dbReference>
<evidence type="ECO:0000313" key="5">
    <source>
        <dbReference type="EMBL" id="BAY59483.1"/>
    </source>
</evidence>
<dbReference type="InterPro" id="IPR051011">
    <property type="entry name" value="Metal_resp_trans_reg"/>
</dbReference>
<name>A0A1Z4JS39_LEPBY</name>
<evidence type="ECO:0000313" key="6">
    <source>
        <dbReference type="Proteomes" id="UP000217895"/>
    </source>
</evidence>
<dbReference type="Proteomes" id="UP000217895">
    <property type="component" value="Plasmid Plasmid1 dna"/>
</dbReference>
<accession>A0A1Z4JS39</accession>
<dbReference type="InterPro" id="IPR036388">
    <property type="entry name" value="WH-like_DNA-bd_sf"/>
</dbReference>
<dbReference type="InterPro" id="IPR036390">
    <property type="entry name" value="WH_DNA-bd_sf"/>
</dbReference>
<keyword evidence="6" id="KW-1185">Reference proteome</keyword>
<dbReference type="PROSITE" id="PS50987">
    <property type="entry name" value="HTH_ARSR_2"/>
    <property type="match status" value="1"/>
</dbReference>
<dbReference type="NCBIfam" id="NF033788">
    <property type="entry name" value="HTH_metalloreg"/>
    <property type="match status" value="1"/>
</dbReference>
<gene>
    <name evidence="5" type="ORF">NIES2135_63600</name>
</gene>
<feature type="domain" description="HTH arsR-type" evidence="4">
    <location>
        <begin position="1"/>
        <end position="95"/>
    </location>
</feature>
<dbReference type="Pfam" id="PF12840">
    <property type="entry name" value="HTH_20"/>
    <property type="match status" value="1"/>
</dbReference>
<dbReference type="GO" id="GO:0003700">
    <property type="term" value="F:DNA-binding transcription factor activity"/>
    <property type="evidence" value="ECO:0007669"/>
    <property type="project" value="InterPro"/>
</dbReference>
<geneLocation type="plasmid" evidence="5">
    <name>plasmid1</name>
</geneLocation>
<evidence type="ECO:0000256" key="3">
    <source>
        <dbReference type="ARBA" id="ARBA00023163"/>
    </source>
</evidence>
<organism evidence="5 6">
    <name type="scientific">Leptolyngbya boryana NIES-2135</name>
    <dbReference type="NCBI Taxonomy" id="1973484"/>
    <lineage>
        <taxon>Bacteria</taxon>
        <taxon>Bacillati</taxon>
        <taxon>Cyanobacteriota</taxon>
        <taxon>Cyanophyceae</taxon>
        <taxon>Leptolyngbyales</taxon>
        <taxon>Leptolyngbyaceae</taxon>
        <taxon>Leptolyngbya group</taxon>
        <taxon>Leptolyngbya</taxon>
    </lineage>
</organism>
<dbReference type="InterPro" id="IPR011991">
    <property type="entry name" value="ArsR-like_HTH"/>
</dbReference>
<dbReference type="AlphaFoldDB" id="A0A1Z4JS39"/>
<dbReference type="EMBL" id="AP018204">
    <property type="protein sequence ID" value="BAY59483.1"/>
    <property type="molecule type" value="Genomic_DNA"/>
</dbReference>
<protein>
    <submittedName>
        <fullName evidence="5">Putative ArsR regulatory protein</fullName>
    </submittedName>
</protein>
<keyword evidence="5" id="KW-0614">Plasmid</keyword>
<keyword evidence="2" id="KW-0238">DNA-binding</keyword>
<proteinExistence type="predicted"/>
<dbReference type="PANTHER" id="PTHR43132">
    <property type="entry name" value="ARSENICAL RESISTANCE OPERON REPRESSOR ARSR-RELATED"/>
    <property type="match status" value="1"/>
</dbReference>
<dbReference type="PRINTS" id="PR00778">
    <property type="entry name" value="HTHARSR"/>
</dbReference>